<dbReference type="PROSITE" id="PS50166">
    <property type="entry name" value="IMPORTIN_B_NT"/>
    <property type="match status" value="1"/>
</dbReference>
<keyword evidence="4" id="KW-0813">Transport</keyword>
<evidence type="ECO:0000256" key="4">
    <source>
        <dbReference type="ARBA" id="ARBA00022448"/>
    </source>
</evidence>
<evidence type="ECO:0000256" key="8">
    <source>
        <dbReference type="SAM" id="MobiDB-lite"/>
    </source>
</evidence>
<dbReference type="OrthoDB" id="760868at2759"/>
<protein>
    <submittedName>
        <fullName evidence="10">13568_t:CDS:1</fullName>
    </submittedName>
</protein>
<dbReference type="Pfam" id="PF08506">
    <property type="entry name" value="Cse1"/>
    <property type="match status" value="1"/>
</dbReference>
<dbReference type="PANTHER" id="PTHR10997">
    <property type="entry name" value="IMPORTIN-7, 8, 11"/>
    <property type="match status" value="1"/>
</dbReference>
<evidence type="ECO:0000256" key="1">
    <source>
        <dbReference type="ARBA" id="ARBA00004123"/>
    </source>
</evidence>
<feature type="compositionally biased region" description="Acidic residues" evidence="8">
    <location>
        <begin position="911"/>
        <end position="937"/>
    </location>
</feature>
<dbReference type="InterPro" id="IPR016024">
    <property type="entry name" value="ARM-type_fold"/>
</dbReference>
<dbReference type="Pfam" id="PF25758">
    <property type="entry name" value="TPR_IPO11"/>
    <property type="match status" value="1"/>
</dbReference>
<dbReference type="Pfam" id="PF03810">
    <property type="entry name" value="IBN_N"/>
    <property type="match status" value="1"/>
</dbReference>
<evidence type="ECO:0000256" key="7">
    <source>
        <dbReference type="ARBA" id="ARBA00023242"/>
    </source>
</evidence>
<reference evidence="10" key="1">
    <citation type="submission" date="2021-06" db="EMBL/GenBank/DDBJ databases">
        <authorList>
            <person name="Kallberg Y."/>
            <person name="Tangrot J."/>
            <person name="Rosling A."/>
        </authorList>
    </citation>
    <scope>NUCLEOTIDE SEQUENCE</scope>
    <source>
        <strain evidence="10">CL551</strain>
    </source>
</reference>
<comment type="caution">
    <text evidence="10">The sequence shown here is derived from an EMBL/GenBank/DDBJ whole genome shotgun (WGS) entry which is preliminary data.</text>
</comment>
<feature type="region of interest" description="Disordered" evidence="8">
    <location>
        <begin position="902"/>
        <end position="937"/>
    </location>
</feature>
<dbReference type="Proteomes" id="UP000789342">
    <property type="component" value="Unassembled WGS sequence"/>
</dbReference>
<dbReference type="SMART" id="SM00913">
    <property type="entry name" value="IBN_N"/>
    <property type="match status" value="1"/>
</dbReference>
<dbReference type="GO" id="GO:0005829">
    <property type="term" value="C:cytosol"/>
    <property type="evidence" value="ECO:0007669"/>
    <property type="project" value="TreeGrafter"/>
</dbReference>
<dbReference type="InterPro" id="IPR001494">
    <property type="entry name" value="Importin-beta_N"/>
</dbReference>
<dbReference type="InterPro" id="IPR013713">
    <property type="entry name" value="XPO2_central"/>
</dbReference>
<dbReference type="InterPro" id="IPR058669">
    <property type="entry name" value="TPR_IPO7/11-like"/>
</dbReference>
<gene>
    <name evidence="10" type="ORF">AMORRO_LOCUS629</name>
</gene>
<sequence length="1018" mass="117640">MDFHHVYKLFSSTYHSDSSVQKQAELQLKQVEATPGFISVLLQILVSQETELATSQAISIYLKNRVRTSWEYEDSKSSNIVPIDPQDREQFKGSILRVLLEVPNAVRLQLIDSLGRVLSNDYPEKWPDFMTQVNALLSSNDLNYVYIGLLALRQVVKVYQWKASESNIPLLEIVQQTFPIILHIAQNLHNEISLEAAEMLRIVVKIYNSATQYELHKPLQEDSSIVPWITLMLQLFEKHIPQEIIPTDIEERQRFIWFKTQRWACKNLNRIFSRYGNPAQLATSSTKYNAFAEKFVHHFGPQILQTYLRQVERWIKREIWLSDKILYFCSDFFKDAITQKITWQIIKPHTETLVSQFIFPQLCFSDEDEELWVEDPVEYIHKKMDFLEDFTSPSVAAITFLMDLARHRKRYTFMGIMGFINTILTTYLSATPENQNPRQKDGALKMLGCLSDMVLRKKYGVAHLMEGIFLNHIFPEFSSQYPYLRARACDMLVKFDELDFEHESSLATAFQGVTICMSDSELPVKVQACLALQCLMRHESVRTALIPDLPIIMQKLLELTNQIDSDTLSTVMEEFVEVFAEELSPFAAQLCEQLRDTFLRIMQDFQDAPAEDIDSPEDMEISEKTMAATGVLKTITTLILNLESTPEVLSQLENVLLPIISFTLKNTIAELYDDVFDIIDSCTFSTKQISPTMWGVFELIYNTFKGDGTESGIDYIEEMLPSLDNFISYGTQAFLQNAKFPAMIHDIIDTVMKSDRLNENDRICACKLIESVLLNCRGYVDQFVEPFLDLSLHYLSDVKKITSIPFRIHCIEAVINCLYYSPRITIHHLEKCGMTQAFFTLWFENINKFSRVHDKKLVIVALCALIEMPVEQLPQALQAGWPQVLDGILTVFKTLSKAEENRQRMEKAGTDGDDSLEDDFNSSELNDEVEDDDQGDENIIDEDTQYLEYLAREELFFESPLDKLDVYTRFQETFVGVQQHYPTSYSLLTENLDQDKQNFILSLFEKAERQKNQENGSK</sequence>
<dbReference type="GO" id="GO:0031267">
    <property type="term" value="F:small GTPase binding"/>
    <property type="evidence" value="ECO:0007669"/>
    <property type="project" value="InterPro"/>
</dbReference>
<dbReference type="InterPro" id="IPR011989">
    <property type="entry name" value="ARM-like"/>
</dbReference>
<evidence type="ECO:0000256" key="3">
    <source>
        <dbReference type="ARBA" id="ARBA00007991"/>
    </source>
</evidence>
<dbReference type="AlphaFoldDB" id="A0A9N8YST0"/>
<name>A0A9N8YST0_9GLOM</name>
<proteinExistence type="inferred from homology"/>
<dbReference type="Gene3D" id="1.25.10.10">
    <property type="entry name" value="Leucine-rich Repeat Variant"/>
    <property type="match status" value="1"/>
</dbReference>
<comment type="subcellular location">
    <subcellularLocation>
        <location evidence="2">Cytoplasm</location>
    </subcellularLocation>
    <subcellularLocation>
        <location evidence="1">Nucleus</location>
    </subcellularLocation>
</comment>
<dbReference type="EMBL" id="CAJVPV010000189">
    <property type="protein sequence ID" value="CAG8446268.1"/>
    <property type="molecule type" value="Genomic_DNA"/>
</dbReference>
<accession>A0A9N8YST0</accession>
<organism evidence="10 11">
    <name type="scientific">Acaulospora morrowiae</name>
    <dbReference type="NCBI Taxonomy" id="94023"/>
    <lineage>
        <taxon>Eukaryota</taxon>
        <taxon>Fungi</taxon>
        <taxon>Fungi incertae sedis</taxon>
        <taxon>Mucoromycota</taxon>
        <taxon>Glomeromycotina</taxon>
        <taxon>Glomeromycetes</taxon>
        <taxon>Diversisporales</taxon>
        <taxon>Acaulosporaceae</taxon>
        <taxon>Acaulospora</taxon>
    </lineage>
</organism>
<evidence type="ECO:0000256" key="5">
    <source>
        <dbReference type="ARBA" id="ARBA00022490"/>
    </source>
</evidence>
<keyword evidence="5" id="KW-0963">Cytoplasm</keyword>
<keyword evidence="7" id="KW-0539">Nucleus</keyword>
<keyword evidence="11" id="KW-1185">Reference proteome</keyword>
<dbReference type="GO" id="GO:0005635">
    <property type="term" value="C:nuclear envelope"/>
    <property type="evidence" value="ECO:0007669"/>
    <property type="project" value="TreeGrafter"/>
</dbReference>
<evidence type="ECO:0000256" key="6">
    <source>
        <dbReference type="ARBA" id="ARBA00022927"/>
    </source>
</evidence>
<evidence type="ECO:0000259" key="9">
    <source>
        <dbReference type="PROSITE" id="PS50166"/>
    </source>
</evidence>
<comment type="similarity">
    <text evidence="3">Belongs to the importin beta family.</text>
</comment>
<dbReference type="SUPFAM" id="SSF48371">
    <property type="entry name" value="ARM repeat"/>
    <property type="match status" value="1"/>
</dbReference>
<evidence type="ECO:0000313" key="10">
    <source>
        <dbReference type="EMBL" id="CAG8446268.1"/>
    </source>
</evidence>
<keyword evidence="6" id="KW-0653">Protein transport</keyword>
<evidence type="ECO:0000256" key="2">
    <source>
        <dbReference type="ARBA" id="ARBA00004496"/>
    </source>
</evidence>
<dbReference type="FunFam" id="1.25.10.10:FF:000244">
    <property type="entry name" value="Nonsense-mediated mRNA decay protein"/>
    <property type="match status" value="1"/>
</dbReference>
<feature type="domain" description="Importin N-terminal" evidence="9">
    <location>
        <begin position="24"/>
        <end position="101"/>
    </location>
</feature>
<dbReference type="GO" id="GO:0006606">
    <property type="term" value="P:protein import into nucleus"/>
    <property type="evidence" value="ECO:0007669"/>
    <property type="project" value="TreeGrafter"/>
</dbReference>
<dbReference type="PANTHER" id="PTHR10997:SF18">
    <property type="entry name" value="D-IMPORTIN 7_RANBP7"/>
    <property type="match status" value="1"/>
</dbReference>
<evidence type="ECO:0000313" key="11">
    <source>
        <dbReference type="Proteomes" id="UP000789342"/>
    </source>
</evidence>